<dbReference type="EMBL" id="ASTJ01000036">
    <property type="protein sequence ID" value="EPC01326.1"/>
    <property type="molecule type" value="Genomic_DNA"/>
</dbReference>
<dbReference type="Gene3D" id="2.40.10.220">
    <property type="entry name" value="predicted glycosyltransferase like domains"/>
    <property type="match status" value="1"/>
</dbReference>
<dbReference type="PANTHER" id="PTHR30386:SF26">
    <property type="entry name" value="TRANSPORT PROTEIN COMB"/>
    <property type="match status" value="1"/>
</dbReference>
<evidence type="ECO:0000256" key="3">
    <source>
        <dbReference type="ARBA" id="ARBA00022989"/>
    </source>
</evidence>
<keyword evidence="9" id="KW-1185">Reference proteome</keyword>
<dbReference type="STRING" id="1121939.L861_12185"/>
<sequence length="536" mass="58975">MSDHYSDTDGVSRTEPTLGSRRRPLGSDSDAASATGNERERRQQQTTPATDTHSEVARPTDDKLAHERRDERRHVRVSPPFHVKIDDGSILTGANLSLGGFALYSNAPLQPGSAVSASLLLEAGAAELNVPLEARCVRCEPAEDGRTFKLAFQITSIEAPQRELLRRVIRAYLSGQHASIENLIGSEDPQTPRKRSTASRQLPATSRPPKPWGRYAALFAAAGVLVLVSAATIYRNFMLIEPSFAAVTAPRIDIRAPGAGILEEHELEAGDRVERDQYLTSVHNSDLQSDLILAEASFRYNNQLIKNLQQTLETGGTEQVSLVNSTQPASGDTVNFETASPEIARARIDQFETARDYESSRVSALKARMSMNEIASPCDCLVAWALSSASGTYINESERIMTLIRTEEDDVLVEALVHMRDIARIEPDQTAYIALPYASEPIRAQVRNVALDIERQPRAGFPRWVRQQENVASVLLVPETPLPAESVGQPVDVRFAETPMLSATSEWIWQGTRAVIQFVDRIYRAALGDDPQQEAG</sequence>
<gene>
    <name evidence="8" type="ORF">L861_12185</name>
</gene>
<keyword evidence="4 6" id="KW-0472">Membrane</keyword>
<keyword evidence="2 6" id="KW-0812">Transmembrane</keyword>
<dbReference type="Proteomes" id="UP000014463">
    <property type="component" value="Unassembled WGS sequence"/>
</dbReference>
<dbReference type="Pfam" id="PF07238">
    <property type="entry name" value="PilZ"/>
    <property type="match status" value="1"/>
</dbReference>
<comment type="caution">
    <text evidence="8">The sequence shown here is derived from an EMBL/GenBank/DDBJ whole genome shotgun (WGS) entry which is preliminary data.</text>
</comment>
<dbReference type="InterPro" id="IPR050739">
    <property type="entry name" value="MFP"/>
</dbReference>
<accession>S2L9C7</accession>
<evidence type="ECO:0000256" key="1">
    <source>
        <dbReference type="ARBA" id="ARBA00004167"/>
    </source>
</evidence>
<dbReference type="PATRIC" id="fig|1121939.11.peg.3498"/>
<comment type="subcellular location">
    <subcellularLocation>
        <location evidence="1">Membrane</location>
        <topology evidence="1">Single-pass membrane protein</topology>
    </subcellularLocation>
</comment>
<feature type="region of interest" description="Disordered" evidence="5">
    <location>
        <begin position="183"/>
        <end position="208"/>
    </location>
</feature>
<dbReference type="SUPFAM" id="SSF141371">
    <property type="entry name" value="PilZ domain-like"/>
    <property type="match status" value="1"/>
</dbReference>
<evidence type="ECO:0000259" key="7">
    <source>
        <dbReference type="Pfam" id="PF07238"/>
    </source>
</evidence>
<evidence type="ECO:0000313" key="8">
    <source>
        <dbReference type="EMBL" id="EPC01326.1"/>
    </source>
</evidence>
<name>S2L9C7_LITA3</name>
<feature type="region of interest" description="Disordered" evidence="5">
    <location>
        <begin position="1"/>
        <end position="75"/>
    </location>
</feature>
<dbReference type="GO" id="GO:0035438">
    <property type="term" value="F:cyclic-di-GMP binding"/>
    <property type="evidence" value="ECO:0007669"/>
    <property type="project" value="InterPro"/>
</dbReference>
<evidence type="ECO:0000256" key="4">
    <source>
        <dbReference type="ARBA" id="ARBA00023136"/>
    </source>
</evidence>
<feature type="transmembrane region" description="Helical" evidence="6">
    <location>
        <begin position="215"/>
        <end position="234"/>
    </location>
</feature>
<evidence type="ECO:0000256" key="2">
    <source>
        <dbReference type="ARBA" id="ARBA00022692"/>
    </source>
</evidence>
<dbReference type="eggNOG" id="ENOG502ZIQM">
    <property type="taxonomic scope" value="Bacteria"/>
</dbReference>
<evidence type="ECO:0000256" key="6">
    <source>
        <dbReference type="SAM" id="Phobius"/>
    </source>
</evidence>
<reference evidence="8 9" key="1">
    <citation type="journal article" date="2013" name="Genome Announc.">
        <title>Draft genome sequence of the moderately halophilic gammaproteobacterium Halomonas anticariensis FP35.</title>
        <authorList>
            <person name="Tahrioui A."/>
            <person name="Quesada E."/>
            <person name="Llamas I."/>
        </authorList>
    </citation>
    <scope>NUCLEOTIDE SEQUENCE [LARGE SCALE GENOMIC DNA]</scope>
    <source>
        <strain evidence="9">DSM 16096 / CECT 5854 / LMG 22089 / FP35</strain>
    </source>
</reference>
<dbReference type="Gene3D" id="1.10.287.470">
    <property type="entry name" value="Helix hairpin bin"/>
    <property type="match status" value="1"/>
</dbReference>
<dbReference type="AlphaFoldDB" id="S2L9C7"/>
<feature type="domain" description="PilZ" evidence="7">
    <location>
        <begin position="67"/>
        <end position="169"/>
    </location>
</feature>
<dbReference type="RefSeq" id="WP_016418017.1">
    <property type="nucleotide sequence ID" value="NZ_AUAB01000024.1"/>
</dbReference>
<dbReference type="GO" id="GO:0016020">
    <property type="term" value="C:membrane"/>
    <property type="evidence" value="ECO:0007669"/>
    <property type="project" value="UniProtKB-SubCell"/>
</dbReference>
<keyword evidence="3 6" id="KW-1133">Transmembrane helix</keyword>
<dbReference type="PANTHER" id="PTHR30386">
    <property type="entry name" value="MEMBRANE FUSION SUBUNIT OF EMRAB-TOLC MULTIDRUG EFFLUX PUMP"/>
    <property type="match status" value="1"/>
</dbReference>
<dbReference type="InterPro" id="IPR009875">
    <property type="entry name" value="PilZ_domain"/>
</dbReference>
<proteinExistence type="predicted"/>
<feature type="compositionally biased region" description="Basic and acidic residues" evidence="5">
    <location>
        <begin position="1"/>
        <end position="12"/>
    </location>
</feature>
<dbReference type="OrthoDB" id="6171975at2"/>
<evidence type="ECO:0000313" key="9">
    <source>
        <dbReference type="Proteomes" id="UP000014463"/>
    </source>
</evidence>
<protein>
    <recommendedName>
        <fullName evidence="7">PilZ domain-containing protein</fullName>
    </recommendedName>
</protein>
<organism evidence="8 9">
    <name type="scientific">Litchfieldella anticariensis (strain DSM 16096 / CECT 5854 / CIP 108499 / LMG 22089 / FP35)</name>
    <name type="common">Halomonas anticariensis</name>
    <dbReference type="NCBI Taxonomy" id="1121939"/>
    <lineage>
        <taxon>Bacteria</taxon>
        <taxon>Pseudomonadati</taxon>
        <taxon>Pseudomonadota</taxon>
        <taxon>Gammaproteobacteria</taxon>
        <taxon>Oceanospirillales</taxon>
        <taxon>Halomonadaceae</taxon>
        <taxon>Litchfieldella</taxon>
    </lineage>
</organism>
<dbReference type="Gene3D" id="2.40.30.170">
    <property type="match status" value="1"/>
</dbReference>
<evidence type="ECO:0000256" key="5">
    <source>
        <dbReference type="SAM" id="MobiDB-lite"/>
    </source>
</evidence>
<dbReference type="Gene3D" id="2.40.50.100">
    <property type="match status" value="1"/>
</dbReference>
<feature type="compositionally biased region" description="Basic and acidic residues" evidence="5">
    <location>
        <begin position="52"/>
        <end position="73"/>
    </location>
</feature>